<dbReference type="AlphaFoldDB" id="A0AAD1Y197"/>
<keyword evidence="2" id="KW-1185">Reference proteome</keyword>
<accession>A0AAD1Y197</accession>
<proteinExistence type="predicted"/>
<sequence length="151" mass="17671">MAEASKPANFYDKFTRNPLHFKKKKGAKHEFGLEYEPIIPSEGEVRLLGNRATQCQYYTIGVEFCHQEMIKNDSDTFLPCKEPIDALWRCYTEDKYGASIRDAPKEAKPYEKNFYDCLFRPSSGTDLCMGHLHDMVRSIYRSDDNELCDWY</sequence>
<reference evidence="1" key="1">
    <citation type="submission" date="2023-07" db="EMBL/GenBank/DDBJ databases">
        <authorList>
            <consortium name="AG Swart"/>
            <person name="Singh M."/>
            <person name="Singh A."/>
            <person name="Seah K."/>
            <person name="Emmerich C."/>
        </authorList>
    </citation>
    <scope>NUCLEOTIDE SEQUENCE</scope>
    <source>
        <strain evidence="1">DP1</strain>
    </source>
</reference>
<dbReference type="EMBL" id="CAMPGE010025534">
    <property type="protein sequence ID" value="CAI2383276.1"/>
    <property type="molecule type" value="Genomic_DNA"/>
</dbReference>
<gene>
    <name evidence="1" type="ORF">ECRASSUSDP1_LOCUS24773</name>
</gene>
<protein>
    <submittedName>
        <fullName evidence="1">Uncharacterized protein</fullName>
    </submittedName>
</protein>
<comment type="caution">
    <text evidence="1">The sequence shown here is derived from an EMBL/GenBank/DDBJ whole genome shotgun (WGS) entry which is preliminary data.</text>
</comment>
<name>A0AAD1Y197_EUPCR</name>
<evidence type="ECO:0000313" key="1">
    <source>
        <dbReference type="EMBL" id="CAI2383276.1"/>
    </source>
</evidence>
<organism evidence="1 2">
    <name type="scientific">Euplotes crassus</name>
    <dbReference type="NCBI Taxonomy" id="5936"/>
    <lineage>
        <taxon>Eukaryota</taxon>
        <taxon>Sar</taxon>
        <taxon>Alveolata</taxon>
        <taxon>Ciliophora</taxon>
        <taxon>Intramacronucleata</taxon>
        <taxon>Spirotrichea</taxon>
        <taxon>Hypotrichia</taxon>
        <taxon>Euplotida</taxon>
        <taxon>Euplotidae</taxon>
        <taxon>Moneuplotes</taxon>
    </lineage>
</organism>
<dbReference type="Proteomes" id="UP001295684">
    <property type="component" value="Unassembled WGS sequence"/>
</dbReference>
<evidence type="ECO:0000313" key="2">
    <source>
        <dbReference type="Proteomes" id="UP001295684"/>
    </source>
</evidence>